<evidence type="ECO:0000313" key="2">
    <source>
        <dbReference type="EMBL" id="EAY22060.1"/>
    </source>
</evidence>
<keyword evidence="1" id="KW-1133">Transmembrane helix</keyword>
<protein>
    <submittedName>
        <fullName evidence="2">Uncharacterized protein</fullName>
    </submittedName>
</protein>
<evidence type="ECO:0000256" key="1">
    <source>
        <dbReference type="SAM" id="Phobius"/>
    </source>
</evidence>
<dbReference type="InParanoid" id="A2DC19"/>
<reference evidence="2" key="1">
    <citation type="submission" date="2006-10" db="EMBL/GenBank/DDBJ databases">
        <authorList>
            <person name="Amadeo P."/>
            <person name="Zhao Q."/>
            <person name="Wortman J."/>
            <person name="Fraser-Liggett C."/>
            <person name="Carlton J."/>
        </authorList>
    </citation>
    <scope>NUCLEOTIDE SEQUENCE</scope>
    <source>
        <strain evidence="2">G3</strain>
    </source>
</reference>
<keyword evidence="1" id="KW-0472">Membrane</keyword>
<dbReference type="AlphaFoldDB" id="A2DC19"/>
<feature type="transmembrane region" description="Helical" evidence="1">
    <location>
        <begin position="339"/>
        <end position="356"/>
    </location>
</feature>
<evidence type="ECO:0000313" key="3">
    <source>
        <dbReference type="Proteomes" id="UP000001542"/>
    </source>
</evidence>
<dbReference type="VEuPathDB" id="TrichDB:TVAGG3_0263700"/>
<name>A2DC19_TRIV3</name>
<organism evidence="2 3">
    <name type="scientific">Trichomonas vaginalis (strain ATCC PRA-98 / G3)</name>
    <dbReference type="NCBI Taxonomy" id="412133"/>
    <lineage>
        <taxon>Eukaryota</taxon>
        <taxon>Metamonada</taxon>
        <taxon>Parabasalia</taxon>
        <taxon>Trichomonadida</taxon>
        <taxon>Trichomonadidae</taxon>
        <taxon>Trichomonas</taxon>
    </lineage>
</organism>
<dbReference type="RefSeq" id="XP_001583046.1">
    <property type="nucleotide sequence ID" value="XM_001582996.1"/>
</dbReference>
<dbReference type="VEuPathDB" id="TrichDB:TVAG_456950"/>
<reference evidence="2" key="2">
    <citation type="journal article" date="2007" name="Science">
        <title>Draft genome sequence of the sexually transmitted pathogen Trichomonas vaginalis.</title>
        <authorList>
            <person name="Carlton J.M."/>
            <person name="Hirt R.P."/>
            <person name="Silva J.C."/>
            <person name="Delcher A.L."/>
            <person name="Schatz M."/>
            <person name="Zhao Q."/>
            <person name="Wortman J.R."/>
            <person name="Bidwell S.L."/>
            <person name="Alsmark U.C.M."/>
            <person name="Besteiro S."/>
            <person name="Sicheritz-Ponten T."/>
            <person name="Noel C.J."/>
            <person name="Dacks J.B."/>
            <person name="Foster P.G."/>
            <person name="Simillion C."/>
            <person name="Van de Peer Y."/>
            <person name="Miranda-Saavedra D."/>
            <person name="Barton G.J."/>
            <person name="Westrop G.D."/>
            <person name="Mueller S."/>
            <person name="Dessi D."/>
            <person name="Fiori P.L."/>
            <person name="Ren Q."/>
            <person name="Paulsen I."/>
            <person name="Zhang H."/>
            <person name="Bastida-Corcuera F.D."/>
            <person name="Simoes-Barbosa A."/>
            <person name="Brown M.T."/>
            <person name="Hayes R.D."/>
            <person name="Mukherjee M."/>
            <person name="Okumura C.Y."/>
            <person name="Schneider R."/>
            <person name="Smith A.J."/>
            <person name="Vanacova S."/>
            <person name="Villalvazo M."/>
            <person name="Haas B.J."/>
            <person name="Pertea M."/>
            <person name="Feldblyum T.V."/>
            <person name="Utterback T.R."/>
            <person name="Shu C.L."/>
            <person name="Osoegawa K."/>
            <person name="de Jong P.J."/>
            <person name="Hrdy I."/>
            <person name="Horvathova L."/>
            <person name="Zubacova Z."/>
            <person name="Dolezal P."/>
            <person name="Malik S.B."/>
            <person name="Logsdon J.M. Jr."/>
            <person name="Henze K."/>
            <person name="Gupta A."/>
            <person name="Wang C.C."/>
            <person name="Dunne R.L."/>
            <person name="Upcroft J.A."/>
            <person name="Upcroft P."/>
            <person name="White O."/>
            <person name="Salzberg S.L."/>
            <person name="Tang P."/>
            <person name="Chiu C.-H."/>
            <person name="Lee Y.-S."/>
            <person name="Embley T.M."/>
            <person name="Coombs G.H."/>
            <person name="Mottram J.C."/>
            <person name="Tachezy J."/>
            <person name="Fraser-Liggett C.M."/>
            <person name="Johnson P.J."/>
        </authorList>
    </citation>
    <scope>NUCLEOTIDE SEQUENCE [LARGE SCALE GENOMIC DNA]</scope>
    <source>
        <strain evidence="2">G3</strain>
    </source>
</reference>
<keyword evidence="3" id="KW-1185">Reference proteome</keyword>
<dbReference type="SMR" id="A2DC19"/>
<proteinExistence type="predicted"/>
<dbReference type="EMBL" id="DS113186">
    <property type="protein sequence ID" value="EAY22060.1"/>
    <property type="molecule type" value="Genomic_DNA"/>
</dbReference>
<keyword evidence="1" id="KW-0812">Transmembrane</keyword>
<dbReference type="Proteomes" id="UP000001542">
    <property type="component" value="Unassembled WGS sequence"/>
</dbReference>
<accession>A2DC19</accession>
<sequence length="362" mass="42508">MFLYLFAIKSTFEEITNGDYDYLHEKAKSLNTYIYFYSRNSDNKNEFIQNLLKSEFENVHIATMKITNVNKIYNDLSSELPILTKVFPDRINDFKLRTTARKEDDIQQFISQTTKDISINLFGNFKSIIGLNIEGGSSFHLRANKGSPMIQLYKKISKIYYNDIYKMTFAYTENTKKSKPALTVYYSKHCVRVFKGNDMDLNEIIFQNRFSHFHHFEREEFLDVVNKTNGMVFLIPSDHLSSNEIYKMEQSSKLMCGKFVMGWSRRDVTQLGHDFRVHNDQNSEVAIVNRETDCLFIVNMNAEMHNFKYYVKDALTNTNCWRYPEDSTKVVKIHYRKTAILLSILTSIIFAVFAYSTTRSSE</sequence>
<dbReference type="KEGG" id="tva:5467613"/>
<gene>
    <name evidence="2" type="ORF">TVAG_456950</name>
</gene>